<protein>
    <recommendedName>
        <fullName evidence="3">CoA transferase</fullName>
    </recommendedName>
</protein>
<dbReference type="InterPro" id="IPR023606">
    <property type="entry name" value="CoA-Trfase_III_dom_1_sf"/>
</dbReference>
<reference evidence="2" key="1">
    <citation type="submission" date="2018-05" db="EMBL/GenBank/DDBJ databases">
        <authorList>
            <person name="Lanie J.A."/>
            <person name="Ng W.-L."/>
            <person name="Kazmierczak K.M."/>
            <person name="Andrzejewski T.M."/>
            <person name="Davidsen T.M."/>
            <person name="Wayne K.J."/>
            <person name="Tettelin H."/>
            <person name="Glass J.I."/>
            <person name="Rusch D."/>
            <person name="Podicherti R."/>
            <person name="Tsui H.-C.T."/>
            <person name="Winkler M.E."/>
        </authorList>
    </citation>
    <scope>NUCLEOTIDE SEQUENCE</scope>
</reference>
<evidence type="ECO:0008006" key="3">
    <source>
        <dbReference type="Google" id="ProtNLM"/>
    </source>
</evidence>
<dbReference type="AlphaFoldDB" id="A0A382X473"/>
<evidence type="ECO:0000256" key="1">
    <source>
        <dbReference type="ARBA" id="ARBA00022679"/>
    </source>
</evidence>
<organism evidence="2">
    <name type="scientific">marine metagenome</name>
    <dbReference type="NCBI Taxonomy" id="408172"/>
    <lineage>
        <taxon>unclassified sequences</taxon>
        <taxon>metagenomes</taxon>
        <taxon>ecological metagenomes</taxon>
    </lineage>
</organism>
<keyword evidence="1" id="KW-0808">Transferase</keyword>
<evidence type="ECO:0000313" key="2">
    <source>
        <dbReference type="EMBL" id="SVD65902.1"/>
    </source>
</evidence>
<dbReference type="PANTHER" id="PTHR48207:SF3">
    <property type="entry name" value="SUCCINATE--HYDROXYMETHYLGLUTARATE COA-TRANSFERASE"/>
    <property type="match status" value="1"/>
</dbReference>
<dbReference type="SUPFAM" id="SSF89796">
    <property type="entry name" value="CoA-transferase family III (CaiB/BaiF)"/>
    <property type="match status" value="1"/>
</dbReference>
<dbReference type="InterPro" id="IPR050483">
    <property type="entry name" value="CoA-transferase_III_domain"/>
</dbReference>
<feature type="non-terminal residue" evidence="2">
    <location>
        <position position="118"/>
    </location>
</feature>
<dbReference type="Pfam" id="PF02515">
    <property type="entry name" value="CoA_transf_3"/>
    <property type="match status" value="1"/>
</dbReference>
<dbReference type="PANTHER" id="PTHR48207">
    <property type="entry name" value="SUCCINATE--HYDROXYMETHYLGLUTARATE COA-TRANSFERASE"/>
    <property type="match status" value="1"/>
</dbReference>
<sequence length="118" mass="12830">MTHVLAGPYCSYQLSMLGAEVIKVESPKGDMTRTWGGDQEQVRMRMGTGFVAQNAGKRSIAIDITSERGSELVRELAKGADIFIENYRPGTMADHHLDHTSLAEGNPALIYVSISAFG</sequence>
<dbReference type="EMBL" id="UINC01164843">
    <property type="protein sequence ID" value="SVD65902.1"/>
    <property type="molecule type" value="Genomic_DNA"/>
</dbReference>
<gene>
    <name evidence="2" type="ORF">METZ01_LOCUS418756</name>
</gene>
<dbReference type="InterPro" id="IPR003673">
    <property type="entry name" value="CoA-Trfase_fam_III"/>
</dbReference>
<dbReference type="Gene3D" id="3.40.50.10540">
    <property type="entry name" value="Crotonobetainyl-coa:carnitine coa-transferase, domain 1"/>
    <property type="match status" value="1"/>
</dbReference>
<dbReference type="GO" id="GO:0008410">
    <property type="term" value="F:CoA-transferase activity"/>
    <property type="evidence" value="ECO:0007669"/>
    <property type="project" value="TreeGrafter"/>
</dbReference>
<accession>A0A382X473</accession>
<proteinExistence type="predicted"/>
<name>A0A382X473_9ZZZZ</name>